<gene>
    <name evidence="1" type="ORF">DHETER_LOCUS831</name>
</gene>
<keyword evidence="2" id="KW-1185">Reference proteome</keyword>
<dbReference type="EMBL" id="CAJVPU010000458">
    <property type="protein sequence ID" value="CAG8450974.1"/>
    <property type="molecule type" value="Genomic_DNA"/>
</dbReference>
<protein>
    <submittedName>
        <fullName evidence="1">12723_t:CDS:1</fullName>
    </submittedName>
</protein>
<comment type="caution">
    <text evidence="1">The sequence shown here is derived from an EMBL/GenBank/DDBJ whole genome shotgun (WGS) entry which is preliminary data.</text>
</comment>
<organism evidence="1 2">
    <name type="scientific">Dentiscutata heterogama</name>
    <dbReference type="NCBI Taxonomy" id="1316150"/>
    <lineage>
        <taxon>Eukaryota</taxon>
        <taxon>Fungi</taxon>
        <taxon>Fungi incertae sedis</taxon>
        <taxon>Mucoromycota</taxon>
        <taxon>Glomeromycotina</taxon>
        <taxon>Glomeromycetes</taxon>
        <taxon>Diversisporales</taxon>
        <taxon>Gigasporaceae</taxon>
        <taxon>Dentiscutata</taxon>
    </lineage>
</organism>
<reference evidence="1" key="1">
    <citation type="submission" date="2021-06" db="EMBL/GenBank/DDBJ databases">
        <authorList>
            <person name="Kallberg Y."/>
            <person name="Tangrot J."/>
            <person name="Rosling A."/>
        </authorList>
    </citation>
    <scope>NUCLEOTIDE SEQUENCE</scope>
    <source>
        <strain evidence="1">IL203A</strain>
    </source>
</reference>
<evidence type="ECO:0000313" key="1">
    <source>
        <dbReference type="EMBL" id="CAG8450974.1"/>
    </source>
</evidence>
<dbReference type="Proteomes" id="UP000789702">
    <property type="component" value="Unassembled WGS sequence"/>
</dbReference>
<proteinExistence type="predicted"/>
<evidence type="ECO:0000313" key="2">
    <source>
        <dbReference type="Proteomes" id="UP000789702"/>
    </source>
</evidence>
<sequence>MAGKEGIRPDEAKIVKMTIEQKRKLADEANRISGLNNKFSDLNSDLNKLTFGLSLLNPNSNNGTFDSAATSDNFSNLNPYLKEGKPDVIPRHSATDNVDDNFSRIKYSEPVITIGKALNEISEFISVHSTISQKPSITEYSEAGQLFSKLKERKDVIDFILYLQNVYAVGPDFQNNYSTLLDVKDSHNSYGGGLNESVNKTSNVNDTSIETVDKKSQCFNITANLWSSIKHDSKYKDMKNLEFMVYLENCSVEYLLSNQSPSLCGFIFTISIHWTLMSFRKKLHPNTMANHQSLIMNRLCQLMDHYHCESIELNYEALNINNESYESVDEFPMIMLKESHAPFNSNSFISISKVKENTDGGGNTSRFENGIWLRCER</sequence>
<accession>A0ACA9K4K2</accession>
<name>A0ACA9K4K2_9GLOM</name>